<evidence type="ECO:0000256" key="4">
    <source>
        <dbReference type="ARBA" id="ARBA00022679"/>
    </source>
</evidence>
<organism evidence="11 12">
    <name type="scientific">Flagellimonas algicola</name>
    <dbReference type="NCBI Taxonomy" id="2583815"/>
    <lineage>
        <taxon>Bacteria</taxon>
        <taxon>Pseudomonadati</taxon>
        <taxon>Bacteroidota</taxon>
        <taxon>Flavobacteriia</taxon>
        <taxon>Flavobacteriales</taxon>
        <taxon>Flavobacteriaceae</taxon>
        <taxon>Flagellimonas</taxon>
    </lineage>
</organism>
<sequence>MGEKLSIVKIGGNVIEDNSQLSHTLSLFSKMKGNKILVHGGGKKATEIGNKLGIKAHMINGRRITDSKSLDVAIMVYAGLVNKKIVAQLQSQGTNAIGMSGADANAIQAHKRPVKEIDFGWVGDVDGVNSNGIFNLLQAGFTPIFCALTHDGKGQLFNTNADTIAAELAIGMSGLFETTLFYCFEKQGVLRSIEDEDSVIQHINSETYESLLEGGIIADGMLPKMHNCFHALQNKVKQVCIGNHTMLDASNSNFTTLTL</sequence>
<keyword evidence="3 9" id="KW-0028">Amino-acid biosynthesis</keyword>
<keyword evidence="9" id="KW-0963">Cytoplasm</keyword>
<keyword evidence="5 9" id="KW-0547">Nucleotide-binding</keyword>
<feature type="site" description="Transition state stabilizer" evidence="9">
    <location>
        <position position="9"/>
    </location>
</feature>
<reference evidence="11 12" key="1">
    <citation type="submission" date="2019-05" db="EMBL/GenBank/DDBJ databases">
        <title>Flagellimonas sp. AsT0115, sp. nov., isolated from a marine red algae, Asparagopsis taxiformis.</title>
        <authorList>
            <person name="Kim J."/>
            <person name="Jeong S.E."/>
            <person name="Jeon C.O."/>
        </authorList>
    </citation>
    <scope>NUCLEOTIDE SEQUENCE [LARGE SCALE GENOMIC DNA]</scope>
    <source>
        <strain evidence="11 12">AsT0115</strain>
    </source>
</reference>
<evidence type="ECO:0000256" key="5">
    <source>
        <dbReference type="ARBA" id="ARBA00022741"/>
    </source>
</evidence>
<evidence type="ECO:0000313" key="11">
    <source>
        <dbReference type="EMBL" id="TMU55495.1"/>
    </source>
</evidence>
<dbReference type="NCBIfam" id="TIGR00761">
    <property type="entry name" value="argB"/>
    <property type="match status" value="1"/>
</dbReference>
<evidence type="ECO:0000256" key="2">
    <source>
        <dbReference type="ARBA" id="ARBA00022571"/>
    </source>
</evidence>
<dbReference type="InterPro" id="IPR037528">
    <property type="entry name" value="ArgB"/>
</dbReference>
<evidence type="ECO:0000256" key="7">
    <source>
        <dbReference type="ARBA" id="ARBA00022840"/>
    </source>
</evidence>
<evidence type="ECO:0000256" key="1">
    <source>
        <dbReference type="ARBA" id="ARBA00004828"/>
    </source>
</evidence>
<dbReference type="InterPro" id="IPR004662">
    <property type="entry name" value="AcgluKinase_fam"/>
</dbReference>
<dbReference type="RefSeq" id="WP_138837696.1">
    <property type="nucleotide sequence ID" value="NZ_VCNI01000002.1"/>
</dbReference>
<evidence type="ECO:0000313" key="12">
    <source>
        <dbReference type="Proteomes" id="UP000751614"/>
    </source>
</evidence>
<comment type="catalytic activity">
    <reaction evidence="8 9">
        <text>N-acetyl-L-glutamate + ATP = N-acetyl-L-glutamyl 5-phosphate + ADP</text>
        <dbReference type="Rhea" id="RHEA:14629"/>
        <dbReference type="ChEBI" id="CHEBI:30616"/>
        <dbReference type="ChEBI" id="CHEBI:44337"/>
        <dbReference type="ChEBI" id="CHEBI:57936"/>
        <dbReference type="ChEBI" id="CHEBI:456216"/>
        <dbReference type="EC" id="2.7.2.8"/>
    </reaction>
</comment>
<comment type="pathway">
    <text evidence="1 9">Amino-acid biosynthesis; L-arginine biosynthesis; N(2)-acetyl-L-ornithine from L-glutamate: step 2/4.</text>
</comment>
<feature type="binding site" evidence="9">
    <location>
        <begin position="41"/>
        <end position="42"/>
    </location>
    <ligand>
        <name>substrate</name>
    </ligand>
</feature>
<name>A0ABY2WKY2_9FLAO</name>
<dbReference type="EMBL" id="VCNI01000002">
    <property type="protein sequence ID" value="TMU55495.1"/>
    <property type="molecule type" value="Genomic_DNA"/>
</dbReference>
<keyword evidence="4 9" id="KW-0808">Transferase</keyword>
<dbReference type="PANTHER" id="PTHR23342:SF0">
    <property type="entry name" value="N-ACETYLGLUTAMATE SYNTHASE, MITOCHONDRIAL"/>
    <property type="match status" value="1"/>
</dbReference>
<dbReference type="Proteomes" id="UP000751614">
    <property type="component" value="Unassembled WGS sequence"/>
</dbReference>
<evidence type="ECO:0000256" key="6">
    <source>
        <dbReference type="ARBA" id="ARBA00022777"/>
    </source>
</evidence>
<comment type="function">
    <text evidence="9">Catalyzes the ATP-dependent phosphorylation of N-acetyl-L-glutamate.</text>
</comment>
<dbReference type="CDD" id="cd04238">
    <property type="entry name" value="AAK_NAGK-like"/>
    <property type="match status" value="1"/>
</dbReference>
<keyword evidence="6 9" id="KW-0418">Kinase</keyword>
<dbReference type="HAMAP" id="MF_00082">
    <property type="entry name" value="ArgB"/>
    <property type="match status" value="1"/>
</dbReference>
<keyword evidence="7 9" id="KW-0067">ATP-binding</keyword>
<evidence type="ECO:0000256" key="8">
    <source>
        <dbReference type="ARBA" id="ARBA00048141"/>
    </source>
</evidence>
<evidence type="ECO:0000256" key="9">
    <source>
        <dbReference type="HAMAP-Rule" id="MF_00082"/>
    </source>
</evidence>
<dbReference type="InterPro" id="IPR036393">
    <property type="entry name" value="AceGlu_kinase-like_sf"/>
</dbReference>
<keyword evidence="2 9" id="KW-0055">Arginine biosynthesis</keyword>
<comment type="similarity">
    <text evidence="9">Belongs to the acetylglutamate kinase family. ArgB subfamily.</text>
</comment>
<dbReference type="PANTHER" id="PTHR23342">
    <property type="entry name" value="N-ACETYLGLUTAMATE SYNTHASE"/>
    <property type="match status" value="1"/>
</dbReference>
<comment type="caution">
    <text evidence="11">The sequence shown here is derived from an EMBL/GenBank/DDBJ whole genome shotgun (WGS) entry which is preliminary data.</text>
</comment>
<dbReference type="EC" id="2.7.2.8" evidence="9"/>
<dbReference type="GO" id="GO:0003991">
    <property type="term" value="F:acetylglutamate kinase activity"/>
    <property type="evidence" value="ECO:0007669"/>
    <property type="project" value="UniProtKB-EC"/>
</dbReference>
<keyword evidence="12" id="KW-1185">Reference proteome</keyword>
<dbReference type="SUPFAM" id="SSF53633">
    <property type="entry name" value="Carbamate kinase-like"/>
    <property type="match status" value="1"/>
</dbReference>
<feature type="site" description="Transition state stabilizer" evidence="9">
    <location>
        <position position="224"/>
    </location>
</feature>
<evidence type="ECO:0000256" key="3">
    <source>
        <dbReference type="ARBA" id="ARBA00022605"/>
    </source>
</evidence>
<gene>
    <name evidence="9 11" type="primary">argB</name>
    <name evidence="11" type="ORF">FGG15_15110</name>
</gene>
<dbReference type="PIRSF" id="PIRSF000728">
    <property type="entry name" value="NAGK"/>
    <property type="match status" value="1"/>
</dbReference>
<feature type="binding site" evidence="9">
    <location>
        <position position="158"/>
    </location>
    <ligand>
        <name>substrate</name>
    </ligand>
</feature>
<feature type="domain" description="Aspartate/glutamate/uridylate kinase" evidence="10">
    <location>
        <begin position="5"/>
        <end position="243"/>
    </location>
</feature>
<accession>A0ABY2WKY2</accession>
<feature type="binding site" evidence="9">
    <location>
        <position position="63"/>
    </location>
    <ligand>
        <name>substrate</name>
    </ligand>
</feature>
<evidence type="ECO:0000259" key="10">
    <source>
        <dbReference type="Pfam" id="PF00696"/>
    </source>
</evidence>
<dbReference type="InterPro" id="IPR001048">
    <property type="entry name" value="Asp/Glu/Uridylate_kinase"/>
</dbReference>
<protein>
    <recommendedName>
        <fullName evidence="9">Acetylglutamate kinase</fullName>
        <ecNumber evidence="9">2.7.2.8</ecNumber>
    </recommendedName>
    <alternativeName>
        <fullName evidence="9">N-acetyl-L-glutamate 5-phosphotransferase</fullName>
    </alternativeName>
    <alternativeName>
        <fullName evidence="9">NAG kinase</fullName>
        <shortName evidence="9">NAGK</shortName>
    </alternativeName>
</protein>
<dbReference type="Pfam" id="PF00696">
    <property type="entry name" value="AA_kinase"/>
    <property type="match status" value="1"/>
</dbReference>
<comment type="subcellular location">
    <subcellularLocation>
        <location evidence="9">Cytoplasm</location>
    </subcellularLocation>
</comment>
<proteinExistence type="inferred from homology"/>
<dbReference type="Gene3D" id="3.40.1160.10">
    <property type="entry name" value="Acetylglutamate kinase-like"/>
    <property type="match status" value="1"/>
</dbReference>